<protein>
    <submittedName>
        <fullName evidence="2">Uncharacterized protein</fullName>
    </submittedName>
</protein>
<dbReference type="GeneID" id="39874236"/>
<feature type="compositionally biased region" description="Basic and acidic residues" evidence="1">
    <location>
        <begin position="900"/>
        <end position="933"/>
    </location>
</feature>
<feature type="region of interest" description="Disordered" evidence="1">
    <location>
        <begin position="199"/>
        <end position="230"/>
    </location>
</feature>
<dbReference type="AlphaFoldDB" id="A0A2H6KBU5"/>
<name>A0A2H6KBU5_9APIC</name>
<dbReference type="Proteomes" id="UP000236319">
    <property type="component" value="Unassembled WGS sequence"/>
</dbReference>
<sequence length="1209" mass="134305">MYVPPAIRVTLGCVESGRLARFARVIDPKHGRRIEAVSRECEGHTGIPTTRVARRQLHELLDLGVSDTVAFIKELAAPLTEAIDNRDCLARNVATLAQMKSPKAPTTMRSKDVRVLKYRIRSLLHLLSPQDTAMLACALAHLDSRLGIMARPLIKHYLWALKDVNTYSMSPRDTVVSLALMLTSLEIFFRAQSQLLKQLEGGNPDQGKDTEKEVNNDTGGEEVSATDSHASNVLVTENRCEPLPGEVTMADEVPLTVHDKLHYGSVMTAIMTECLKTDNLEDVDLMLLIAQAMGNISIPAALPSEMVVQKVNVQDLDDNHLCKFTHACASIMTLHNVNLDGVIEASMKEMAKRANAGSVQMSAAHVAQAFHAFYLTGKLDSRLMTTLAKNLVAANAGFSNSTDYYRVAIPLAITGQLSSEEICIWVLNQLAYNAEEYTKDTSHFLFLLTSIANSIKVAWKRRSKLPLRAVALETDIYEKAETDLRHQEGEKHYFPSPRSAVLFLIDRANALIKRSSSDEFVQILLLNCVKSFKPDSRVKFELLNECKKRVNEISCGGIPQVLQTLFMLFSPNAPELVEALVLYLERVLAEITLHNDPGVLQIEGSRLFEISFLQDINILGNVLSIFDRCNLNRGDLATQVAEMLERSNFQQLESATIQALIDLLHYLAFSVDHHEAIDVMAILLQRKLEDGATVSSGQLAAIAECFVAAPMTLNPLRHQGLIQTIKEKCKMPAAVVTPADLFSLDVEGEGFVPEAEEEFTDCSINIKPSQAHLKPAHENTADFQVSSATYVRPLRTLSRPLTSEETKLYRQTILDLRKCIYSMIANEDFCVSCDVAESKKDDFGDVSEVSDSSDSPMSQESKIMPASPSATTVNHSIEGSRKAPRLGSGAKHARMSHNMDSNREVSSDEVDKKPTRCDEPAVKRSNTKPDGHYSKKAANSPNDSVSATAKGSSQSAPLLRLTGSKMKRTTSDEAMTGLDTSVADATVDATADDAIKLTISTSKLSNTVTDIEHTQMGSSMPFPRFSRSSRGNMPGGMGRQGRRYFFASDGLKLDPLPICHMTFLAHLYRRKRSVCFFCGFITCPRTSSPANNCPSMRCSRCSFKHKWGRNQCKDKGDVVKFYHRTNDWRQRRENPWVRMPKHIRAAVKCFYCGKNGEANFKCRGVSCPNAAATLEVRCLELLGKNNLDRMVRQTPLMFRHLRDRHFEFS</sequence>
<gene>
    <name evidence="2" type="ORF">BOVATA_019590</name>
</gene>
<feature type="region of interest" description="Disordered" evidence="1">
    <location>
        <begin position="842"/>
        <end position="973"/>
    </location>
</feature>
<dbReference type="OrthoDB" id="366081at2759"/>
<feature type="compositionally biased region" description="Polar residues" evidence="1">
    <location>
        <begin position="937"/>
        <end position="956"/>
    </location>
</feature>
<reference evidence="2 3" key="1">
    <citation type="journal article" date="2017" name="BMC Genomics">
        <title>Whole-genome assembly of Babesia ovata and comparative genomics between closely related pathogens.</title>
        <authorList>
            <person name="Yamagishi J."/>
            <person name="Asada M."/>
            <person name="Hakimi H."/>
            <person name="Tanaka T.Q."/>
            <person name="Sugimoto C."/>
            <person name="Kawazu S."/>
        </authorList>
    </citation>
    <scope>NUCLEOTIDE SEQUENCE [LARGE SCALE GENOMIC DNA]</scope>
    <source>
        <strain evidence="2 3">Miyake</strain>
    </source>
</reference>
<organism evidence="2 3">
    <name type="scientific">Babesia ovata</name>
    <dbReference type="NCBI Taxonomy" id="189622"/>
    <lineage>
        <taxon>Eukaryota</taxon>
        <taxon>Sar</taxon>
        <taxon>Alveolata</taxon>
        <taxon>Apicomplexa</taxon>
        <taxon>Aconoidasida</taxon>
        <taxon>Piroplasmida</taxon>
        <taxon>Babesiidae</taxon>
        <taxon>Babesia</taxon>
    </lineage>
</organism>
<feature type="compositionally biased region" description="Low complexity" evidence="1">
    <location>
        <begin position="846"/>
        <end position="861"/>
    </location>
</feature>
<evidence type="ECO:0000313" key="3">
    <source>
        <dbReference type="Proteomes" id="UP000236319"/>
    </source>
</evidence>
<dbReference type="RefSeq" id="XP_028866709.1">
    <property type="nucleotide sequence ID" value="XM_029010876.1"/>
</dbReference>
<dbReference type="EMBL" id="BDSA01000002">
    <property type="protein sequence ID" value="GBE60466.1"/>
    <property type="molecule type" value="Genomic_DNA"/>
</dbReference>
<feature type="compositionally biased region" description="Polar residues" evidence="1">
    <location>
        <begin position="868"/>
        <end position="877"/>
    </location>
</feature>
<evidence type="ECO:0000256" key="1">
    <source>
        <dbReference type="SAM" id="MobiDB-lite"/>
    </source>
</evidence>
<accession>A0A2H6KBU5</accession>
<proteinExistence type="predicted"/>
<keyword evidence="3" id="KW-1185">Reference proteome</keyword>
<feature type="compositionally biased region" description="Basic and acidic residues" evidence="1">
    <location>
        <begin position="206"/>
        <end position="215"/>
    </location>
</feature>
<evidence type="ECO:0000313" key="2">
    <source>
        <dbReference type="EMBL" id="GBE60466.1"/>
    </source>
</evidence>
<comment type="caution">
    <text evidence="2">The sequence shown here is derived from an EMBL/GenBank/DDBJ whole genome shotgun (WGS) entry which is preliminary data.</text>
</comment>
<dbReference type="VEuPathDB" id="PiroplasmaDB:BOVATA_019590"/>